<keyword evidence="4 7" id="KW-0812">Transmembrane</keyword>
<dbReference type="RefSeq" id="WP_083642667.1">
    <property type="nucleotide sequence ID" value="NZ_MLBF01000031.1"/>
</dbReference>
<protein>
    <submittedName>
        <fullName evidence="8">Molybdopterin oxidoreductase</fullName>
    </submittedName>
</protein>
<dbReference type="AlphaFoldDB" id="A0A1Q8QQL4"/>
<feature type="transmembrane region" description="Helical" evidence="7">
    <location>
        <begin position="384"/>
        <end position="405"/>
    </location>
</feature>
<feature type="transmembrane region" description="Helical" evidence="7">
    <location>
        <begin position="39"/>
        <end position="67"/>
    </location>
</feature>
<comment type="caution">
    <text evidence="8">The sequence shown here is derived from an EMBL/GenBank/DDBJ whole genome shotgun (WGS) entry which is preliminary data.</text>
</comment>
<feature type="transmembrane region" description="Helical" evidence="7">
    <location>
        <begin position="79"/>
        <end position="97"/>
    </location>
</feature>
<keyword evidence="6 7" id="KW-0472">Membrane</keyword>
<dbReference type="GO" id="GO:0005886">
    <property type="term" value="C:plasma membrane"/>
    <property type="evidence" value="ECO:0007669"/>
    <property type="project" value="UniProtKB-SubCell"/>
</dbReference>
<comment type="similarity">
    <text evidence="2">Belongs to the NrfD family.</text>
</comment>
<evidence type="ECO:0000256" key="3">
    <source>
        <dbReference type="ARBA" id="ARBA00022475"/>
    </source>
</evidence>
<evidence type="ECO:0000256" key="6">
    <source>
        <dbReference type="ARBA" id="ARBA00023136"/>
    </source>
</evidence>
<reference evidence="8 9" key="1">
    <citation type="submission" date="2016-09" db="EMBL/GenBank/DDBJ databases">
        <title>Complete genome of Desulfosporosinus sp. OL.</title>
        <authorList>
            <person name="Mardanov A."/>
            <person name="Beletsky A."/>
            <person name="Panova A."/>
            <person name="Karnachuk O."/>
            <person name="Ravin N."/>
        </authorList>
    </citation>
    <scope>NUCLEOTIDE SEQUENCE [LARGE SCALE GENOMIC DNA]</scope>
    <source>
        <strain evidence="8 9">OL</strain>
    </source>
</reference>
<keyword evidence="9" id="KW-1185">Reference proteome</keyword>
<evidence type="ECO:0000256" key="5">
    <source>
        <dbReference type="ARBA" id="ARBA00022989"/>
    </source>
</evidence>
<evidence type="ECO:0000313" key="8">
    <source>
        <dbReference type="EMBL" id="OLN29592.1"/>
    </source>
</evidence>
<dbReference type="EMBL" id="MLBF01000031">
    <property type="protein sequence ID" value="OLN29592.1"/>
    <property type="molecule type" value="Genomic_DNA"/>
</dbReference>
<evidence type="ECO:0000313" key="9">
    <source>
        <dbReference type="Proteomes" id="UP000186102"/>
    </source>
</evidence>
<evidence type="ECO:0000256" key="2">
    <source>
        <dbReference type="ARBA" id="ARBA00008929"/>
    </source>
</evidence>
<dbReference type="PANTHER" id="PTHR34856">
    <property type="entry name" value="PROTEIN NRFD"/>
    <property type="match status" value="1"/>
</dbReference>
<keyword evidence="5 7" id="KW-1133">Transmembrane helix</keyword>
<feature type="transmembrane region" description="Helical" evidence="7">
    <location>
        <begin position="215"/>
        <end position="232"/>
    </location>
</feature>
<feature type="transmembrane region" description="Helical" evidence="7">
    <location>
        <begin position="175"/>
        <end position="195"/>
    </location>
</feature>
<feature type="transmembrane region" description="Helical" evidence="7">
    <location>
        <begin position="319"/>
        <end position="341"/>
    </location>
</feature>
<accession>A0A1Q8QQL4</accession>
<feature type="transmembrane region" description="Helical" evidence="7">
    <location>
        <begin position="117"/>
        <end position="140"/>
    </location>
</feature>
<name>A0A1Q8QQL4_9FIRM</name>
<comment type="subcellular location">
    <subcellularLocation>
        <location evidence="1">Cell membrane</location>
        <topology evidence="1">Multi-pass membrane protein</topology>
    </subcellularLocation>
</comment>
<proteinExistence type="inferred from homology"/>
<sequence>MKKSNALLGLAVALILISLVAWGYQLYNGLIVTDMRNPFSWGLYIATFAFFVGVAAGGLIVSSSVYLFNIEKLKPFTRIASLSAFASILGAGAMIFPDMGRVERVWKIFVHPNFRSPLVWDVIVITAYLIITFLSVYVQLLPDWKKEGRGFFNGWTKTRSQENVDALSKKWSKRVALVGLPVAILIHTVTALIFATQASRGWWNTAALPPDFVSVAVASGTALVLVISLFAVGKEQFKQSSEAFQTMALIVAGALVVHFFFVSVDLIVHGWWGKPEATETLSLVFGRYGFVYATEILLPAFTMIFFFTEKGRSSYKALMIGSVLLFIGVFAHRLMLMFPAFNAIPLTLAVPGAGIESWVYPVALGQFREGLSVFVNSWAYTPTLVEYAVALLPFGLVLFVVTWALRMYNFLPQKSVKNQHPSSKIKPLPAFVASAKGQNLDNS</sequence>
<evidence type="ECO:0000256" key="1">
    <source>
        <dbReference type="ARBA" id="ARBA00004651"/>
    </source>
</evidence>
<dbReference type="InterPro" id="IPR052049">
    <property type="entry name" value="Electron_transfer_protein"/>
</dbReference>
<keyword evidence="3" id="KW-1003">Cell membrane</keyword>
<dbReference type="InterPro" id="IPR005614">
    <property type="entry name" value="NrfD-like"/>
</dbReference>
<feature type="transmembrane region" description="Helical" evidence="7">
    <location>
        <begin position="288"/>
        <end position="307"/>
    </location>
</feature>
<dbReference type="OrthoDB" id="9768846at2"/>
<feature type="transmembrane region" description="Helical" evidence="7">
    <location>
        <begin position="244"/>
        <end position="268"/>
    </location>
</feature>
<evidence type="ECO:0000256" key="7">
    <source>
        <dbReference type="SAM" id="Phobius"/>
    </source>
</evidence>
<evidence type="ECO:0000256" key="4">
    <source>
        <dbReference type="ARBA" id="ARBA00022692"/>
    </source>
</evidence>
<dbReference type="STRING" id="1888891.DSOL_3453"/>
<gene>
    <name evidence="8" type="ORF">DSOL_3453</name>
</gene>
<dbReference type="Gene3D" id="1.20.1630.10">
    <property type="entry name" value="Formate dehydrogenase/DMSO reductase domain"/>
    <property type="match status" value="1"/>
</dbReference>
<organism evidence="8 9">
    <name type="scientific">Desulfosporosinus metallidurans</name>
    <dbReference type="NCBI Taxonomy" id="1888891"/>
    <lineage>
        <taxon>Bacteria</taxon>
        <taxon>Bacillati</taxon>
        <taxon>Bacillota</taxon>
        <taxon>Clostridia</taxon>
        <taxon>Eubacteriales</taxon>
        <taxon>Desulfitobacteriaceae</taxon>
        <taxon>Desulfosporosinus</taxon>
    </lineage>
</organism>
<dbReference type="Pfam" id="PF03916">
    <property type="entry name" value="NrfD"/>
    <property type="match status" value="1"/>
</dbReference>
<dbReference type="PANTHER" id="PTHR34856:SF2">
    <property type="entry name" value="PROTEIN NRFD"/>
    <property type="match status" value="1"/>
</dbReference>
<dbReference type="Proteomes" id="UP000186102">
    <property type="component" value="Unassembled WGS sequence"/>
</dbReference>